<keyword evidence="4" id="KW-0723">Serine/threonine-protein kinase</keyword>
<keyword evidence="7" id="KW-0418">Kinase</keyword>
<dbReference type="FunFam" id="1.10.510.10:FF:000571">
    <property type="entry name" value="Maternal embryonic leucine zipper kinase"/>
    <property type="match status" value="1"/>
</dbReference>
<name>A0A5N5QAB8_9AGAM</name>
<feature type="binding site" evidence="3">
    <location>
        <position position="55"/>
    </location>
    <ligand>
        <name>ATP</name>
        <dbReference type="ChEBI" id="CHEBI:30616"/>
    </ligand>
</feature>
<comment type="similarity">
    <text evidence="4">Belongs to the protein kinase superfamily.</text>
</comment>
<feature type="region of interest" description="Disordered" evidence="5">
    <location>
        <begin position="328"/>
        <end position="371"/>
    </location>
</feature>
<dbReference type="PROSITE" id="PS00107">
    <property type="entry name" value="PROTEIN_KINASE_ATP"/>
    <property type="match status" value="1"/>
</dbReference>
<dbReference type="Gene3D" id="3.30.200.20">
    <property type="entry name" value="Phosphorylase Kinase, domain 1"/>
    <property type="match status" value="1"/>
</dbReference>
<dbReference type="CDD" id="cd05117">
    <property type="entry name" value="STKc_CAMK"/>
    <property type="match status" value="1"/>
</dbReference>
<evidence type="ECO:0000256" key="4">
    <source>
        <dbReference type="RuleBase" id="RU000304"/>
    </source>
</evidence>
<dbReference type="PANTHER" id="PTHR24347">
    <property type="entry name" value="SERINE/THREONINE-PROTEIN KINASE"/>
    <property type="match status" value="1"/>
</dbReference>
<sequence length="475" mass="52734">MPRMTLQEKLLPQPPSFQKKLAYEIHDELGKGAFGKVLRATWSRKDGSHLDVALKAISKKRVKGNESAVWGEMEVLRGLDNPHIVKFYEWFESREKYYLTFELAVGGELFHRLAERGKFTEADAADAIRAILDGVAYLHAHDIVHRDLKPENILYRTKQPDSGLVIADFGIAKHLHSSDERLQSFAGSYGYVAPEILLRTGHGKPVDIWSTGIITYVLLCGYTPFRATSKAELDEETKRARVEFHQPYWAHISQHAKDFIKSLLNPDPEQRPTAKHALSLPWLCPTPEAPRPDIDISSGLRQKYTPRQRWRNAINAVRATQRLTLSTSALTVSSTDTERPQPSRSSSLAVPPSALGSACTASSGGWAQDDDSIVPQLPLRKVNSGLEHTTTNLATPPAPRRVQSVQDQPHSEKPDEDSESEDEYGYGSVPGGFDWSASRRTPELVSTPATSPPQSPPLDGLSARLARFRIALVGS</sequence>
<organism evidence="7 8">
    <name type="scientific">Ceratobasidium theobromae</name>
    <dbReference type="NCBI Taxonomy" id="1582974"/>
    <lineage>
        <taxon>Eukaryota</taxon>
        <taxon>Fungi</taxon>
        <taxon>Dikarya</taxon>
        <taxon>Basidiomycota</taxon>
        <taxon>Agaricomycotina</taxon>
        <taxon>Agaricomycetes</taxon>
        <taxon>Cantharellales</taxon>
        <taxon>Ceratobasidiaceae</taxon>
        <taxon>Ceratobasidium</taxon>
    </lineage>
</organism>
<evidence type="ECO:0000313" key="8">
    <source>
        <dbReference type="Proteomes" id="UP000383932"/>
    </source>
</evidence>
<dbReference type="EMBL" id="SSOP01000453">
    <property type="protein sequence ID" value="KAB5588443.1"/>
    <property type="molecule type" value="Genomic_DNA"/>
</dbReference>
<dbReference type="InterPro" id="IPR017441">
    <property type="entry name" value="Protein_kinase_ATP_BS"/>
</dbReference>
<dbReference type="GO" id="GO:0004674">
    <property type="term" value="F:protein serine/threonine kinase activity"/>
    <property type="evidence" value="ECO:0007669"/>
    <property type="project" value="UniProtKB-KW"/>
</dbReference>
<gene>
    <name evidence="7" type="ORF">CTheo_8113</name>
</gene>
<dbReference type="SMART" id="SM00220">
    <property type="entry name" value="S_TKc"/>
    <property type="match status" value="1"/>
</dbReference>
<dbReference type="SUPFAM" id="SSF56112">
    <property type="entry name" value="Protein kinase-like (PK-like)"/>
    <property type="match status" value="1"/>
</dbReference>
<reference evidence="7 8" key="1">
    <citation type="journal article" date="2019" name="Fungal Biol. Biotechnol.">
        <title>Draft genome sequence of fastidious pathogen Ceratobasidium theobromae, which causes vascular-streak dieback in Theobroma cacao.</title>
        <authorList>
            <person name="Ali S.S."/>
            <person name="Asman A."/>
            <person name="Shao J."/>
            <person name="Firmansyah A.P."/>
            <person name="Susilo A.W."/>
            <person name="Rosmana A."/>
            <person name="McMahon P."/>
            <person name="Junaid M."/>
            <person name="Guest D."/>
            <person name="Kheng T.Y."/>
            <person name="Meinhardt L.W."/>
            <person name="Bailey B.A."/>
        </authorList>
    </citation>
    <scope>NUCLEOTIDE SEQUENCE [LARGE SCALE GENOMIC DNA]</scope>
    <source>
        <strain evidence="7 8">CT2</strain>
    </source>
</reference>
<dbReference type="OrthoDB" id="40902at2759"/>
<dbReference type="InterPro" id="IPR000719">
    <property type="entry name" value="Prot_kinase_dom"/>
</dbReference>
<protein>
    <submittedName>
        <fullName evidence="7">Calmodulin-dependent kinase</fullName>
    </submittedName>
</protein>
<comment type="caution">
    <text evidence="7">The sequence shown here is derived from an EMBL/GenBank/DDBJ whole genome shotgun (WGS) entry which is preliminary data.</text>
</comment>
<dbReference type="AlphaFoldDB" id="A0A5N5QAB8"/>
<dbReference type="Proteomes" id="UP000383932">
    <property type="component" value="Unassembled WGS sequence"/>
</dbReference>
<proteinExistence type="inferred from homology"/>
<keyword evidence="7" id="KW-0808">Transferase</keyword>
<feature type="compositionally biased region" description="Acidic residues" evidence="5">
    <location>
        <begin position="414"/>
        <end position="424"/>
    </location>
</feature>
<dbReference type="InterPro" id="IPR008271">
    <property type="entry name" value="Ser/Thr_kinase_AS"/>
</dbReference>
<dbReference type="GO" id="GO:0005524">
    <property type="term" value="F:ATP binding"/>
    <property type="evidence" value="ECO:0007669"/>
    <property type="project" value="UniProtKB-UniRule"/>
</dbReference>
<evidence type="ECO:0000256" key="1">
    <source>
        <dbReference type="ARBA" id="ARBA00022741"/>
    </source>
</evidence>
<dbReference type="Pfam" id="PF00069">
    <property type="entry name" value="Pkinase"/>
    <property type="match status" value="1"/>
</dbReference>
<dbReference type="Gene3D" id="1.10.510.10">
    <property type="entry name" value="Transferase(Phosphotransferase) domain 1"/>
    <property type="match status" value="1"/>
</dbReference>
<evidence type="ECO:0000256" key="2">
    <source>
        <dbReference type="ARBA" id="ARBA00022840"/>
    </source>
</evidence>
<feature type="domain" description="Protein kinase" evidence="6">
    <location>
        <begin position="23"/>
        <end position="283"/>
    </location>
</feature>
<dbReference type="InterPro" id="IPR011009">
    <property type="entry name" value="Kinase-like_dom_sf"/>
</dbReference>
<dbReference type="PROSITE" id="PS50011">
    <property type="entry name" value="PROTEIN_KINASE_DOM"/>
    <property type="match status" value="1"/>
</dbReference>
<keyword evidence="2 3" id="KW-0067">ATP-binding</keyword>
<accession>A0A5N5QAB8</accession>
<evidence type="ECO:0000256" key="5">
    <source>
        <dbReference type="SAM" id="MobiDB-lite"/>
    </source>
</evidence>
<feature type="region of interest" description="Disordered" evidence="5">
    <location>
        <begin position="389"/>
        <end position="461"/>
    </location>
</feature>
<keyword evidence="8" id="KW-1185">Reference proteome</keyword>
<evidence type="ECO:0000313" key="7">
    <source>
        <dbReference type="EMBL" id="KAB5588443.1"/>
    </source>
</evidence>
<evidence type="ECO:0000259" key="6">
    <source>
        <dbReference type="PROSITE" id="PS50011"/>
    </source>
</evidence>
<evidence type="ECO:0000256" key="3">
    <source>
        <dbReference type="PROSITE-ProRule" id="PRU10141"/>
    </source>
</evidence>
<keyword evidence="1 3" id="KW-0547">Nucleotide-binding</keyword>
<dbReference type="PROSITE" id="PS00108">
    <property type="entry name" value="PROTEIN_KINASE_ST"/>
    <property type="match status" value="1"/>
</dbReference>